<sequence length="109" mass="11951">MGNFEMTFERFTASLYMTALLQLGMAAPEGQQPRVDIMGARQTIDTIALLQEKTKGNLTDAEKNMLQQALYELRMAWLEVMNAINNPPSVQIPSSGPGIPSGPGPTRIK</sequence>
<dbReference type="Proteomes" id="UP000779809">
    <property type="component" value="Unassembled WGS sequence"/>
</dbReference>
<dbReference type="EMBL" id="JACPNR010000010">
    <property type="protein sequence ID" value="MBI2678810.1"/>
    <property type="molecule type" value="Genomic_DNA"/>
</dbReference>
<dbReference type="InterPro" id="IPR014995">
    <property type="entry name" value="DUF1844"/>
</dbReference>
<gene>
    <name evidence="2" type="ORF">HYX28_08515</name>
</gene>
<name>A0A932EPE8_9BACT</name>
<feature type="region of interest" description="Disordered" evidence="1">
    <location>
        <begin position="88"/>
        <end position="109"/>
    </location>
</feature>
<proteinExistence type="predicted"/>
<evidence type="ECO:0000313" key="2">
    <source>
        <dbReference type="EMBL" id="MBI2678810.1"/>
    </source>
</evidence>
<accession>A0A932EPE8</accession>
<feature type="compositionally biased region" description="Low complexity" evidence="1">
    <location>
        <begin position="88"/>
        <end position="98"/>
    </location>
</feature>
<evidence type="ECO:0000256" key="1">
    <source>
        <dbReference type="SAM" id="MobiDB-lite"/>
    </source>
</evidence>
<reference evidence="2" key="1">
    <citation type="submission" date="2020-07" db="EMBL/GenBank/DDBJ databases">
        <title>Huge and variable diversity of episymbiotic CPR bacteria and DPANN archaea in groundwater ecosystems.</title>
        <authorList>
            <person name="He C.Y."/>
            <person name="Keren R."/>
            <person name="Whittaker M."/>
            <person name="Farag I.F."/>
            <person name="Doudna J."/>
            <person name="Cate J.H.D."/>
            <person name="Banfield J.F."/>
        </authorList>
    </citation>
    <scope>NUCLEOTIDE SEQUENCE</scope>
    <source>
        <strain evidence="2">NC_groundwater_580_Pr5_B-0.1um_64_19</strain>
    </source>
</reference>
<organism evidence="2 3">
    <name type="scientific">Candidatus Korobacter versatilis</name>
    <dbReference type="NCBI Taxonomy" id="658062"/>
    <lineage>
        <taxon>Bacteria</taxon>
        <taxon>Pseudomonadati</taxon>
        <taxon>Acidobacteriota</taxon>
        <taxon>Terriglobia</taxon>
        <taxon>Terriglobales</taxon>
        <taxon>Candidatus Korobacteraceae</taxon>
        <taxon>Candidatus Korobacter</taxon>
    </lineage>
</organism>
<dbReference type="AlphaFoldDB" id="A0A932EPE8"/>
<dbReference type="Pfam" id="PF08899">
    <property type="entry name" value="DUF1844"/>
    <property type="match status" value="1"/>
</dbReference>
<protein>
    <submittedName>
        <fullName evidence="2">DUF1844 domain-containing protein</fullName>
    </submittedName>
</protein>
<comment type="caution">
    <text evidence="2">The sequence shown here is derived from an EMBL/GenBank/DDBJ whole genome shotgun (WGS) entry which is preliminary data.</text>
</comment>
<evidence type="ECO:0000313" key="3">
    <source>
        <dbReference type="Proteomes" id="UP000779809"/>
    </source>
</evidence>